<dbReference type="CDD" id="cd12797">
    <property type="entry name" value="M23_peptidase"/>
    <property type="match status" value="1"/>
</dbReference>
<name>A0A521G3D0_9BACT</name>
<organism evidence="4 5">
    <name type="scientific">Candidatus Electronema aureum</name>
    <dbReference type="NCBI Taxonomy" id="2005002"/>
    <lineage>
        <taxon>Bacteria</taxon>
        <taxon>Pseudomonadati</taxon>
        <taxon>Thermodesulfobacteriota</taxon>
        <taxon>Desulfobulbia</taxon>
        <taxon>Desulfobulbales</taxon>
        <taxon>Desulfobulbaceae</taxon>
        <taxon>Candidatus Electronema</taxon>
    </lineage>
</organism>
<feature type="signal peptide" evidence="2">
    <location>
        <begin position="1"/>
        <end position="24"/>
    </location>
</feature>
<dbReference type="AlphaFoldDB" id="A0A521G3D0"/>
<dbReference type="EMBL" id="NQJD01000006">
    <property type="protein sequence ID" value="TAA75542.1"/>
    <property type="molecule type" value="Genomic_DNA"/>
</dbReference>
<protein>
    <submittedName>
        <fullName evidence="4">Septal ring factor EnvC, activator of murein hydrolases AmiA and AmiB</fullName>
    </submittedName>
</protein>
<dbReference type="Pfam" id="PF01551">
    <property type="entry name" value="Peptidase_M23"/>
    <property type="match status" value="1"/>
</dbReference>
<dbReference type="Gene3D" id="6.10.250.3150">
    <property type="match status" value="1"/>
</dbReference>
<evidence type="ECO:0000313" key="5">
    <source>
        <dbReference type="Proteomes" id="UP000316238"/>
    </source>
</evidence>
<keyword evidence="5" id="KW-1185">Reference proteome</keyword>
<keyword evidence="2" id="KW-0732">Signal</keyword>
<dbReference type="SUPFAM" id="SSF51261">
    <property type="entry name" value="Duplicated hybrid motif"/>
    <property type="match status" value="1"/>
</dbReference>
<dbReference type="GO" id="GO:0004222">
    <property type="term" value="F:metalloendopeptidase activity"/>
    <property type="evidence" value="ECO:0007669"/>
    <property type="project" value="TreeGrafter"/>
</dbReference>
<feature type="coiled-coil region" evidence="1">
    <location>
        <begin position="157"/>
        <end position="208"/>
    </location>
</feature>
<comment type="caution">
    <text evidence="4">The sequence shown here is derived from an EMBL/GenBank/DDBJ whole genome shotgun (WGS) entry which is preliminary data.</text>
</comment>
<keyword evidence="4" id="KW-0378">Hydrolase</keyword>
<dbReference type="InterPro" id="IPR016047">
    <property type="entry name" value="M23ase_b-sheet_dom"/>
</dbReference>
<feature type="chain" id="PRO_5022001408" evidence="2">
    <location>
        <begin position="25"/>
        <end position="381"/>
    </location>
</feature>
<dbReference type="InterPro" id="IPR050570">
    <property type="entry name" value="Cell_wall_metabolism_enzyme"/>
</dbReference>
<dbReference type="Gene3D" id="2.70.70.10">
    <property type="entry name" value="Glucose Permease (Domain IIA)"/>
    <property type="match status" value="1"/>
</dbReference>
<evidence type="ECO:0000256" key="2">
    <source>
        <dbReference type="SAM" id="SignalP"/>
    </source>
</evidence>
<sequence>MKAKKLAAAVLAAALLGVSWPCSAQDAGKVQIKIGRLREEIALQEEKLLKSSEEEIAVLDELDQISSKMEQQQEKINVLQKQLETQKQTLAKTQTVLDQTAQARDKALRHMLNRLRAFYMMGRLGALNVTFSNRTLPELMLMSDSFRSLAGYDQTVIEKYRESLTALKQAKTAYELEESLLEELVRQAEEQQQALNLLRSQREELLTRIKTQQGLYRLAVQEMRKAEQDIRRSFLQPKKEAPYSGLGLLPFKGKLPFPVEGKVIHRFGEVLKEGLRKGETVSGIHIEVQPETEVHAVQKGQVISAGYRRSYGNAVIIDHGQKWLSVTARLDTVFVHEGDIVTQHQKIGMSGDLATLYEPGLYFEIRQGGTAQDPLQWLKTN</sequence>
<dbReference type="Proteomes" id="UP000316238">
    <property type="component" value="Unassembled WGS sequence"/>
</dbReference>
<gene>
    <name evidence="4" type="ORF">CDV28_10697</name>
</gene>
<feature type="coiled-coil region" evidence="1">
    <location>
        <begin position="34"/>
        <end position="96"/>
    </location>
</feature>
<evidence type="ECO:0000259" key="3">
    <source>
        <dbReference type="Pfam" id="PF01551"/>
    </source>
</evidence>
<feature type="domain" description="M23ase beta-sheet core" evidence="3">
    <location>
        <begin position="282"/>
        <end position="374"/>
    </location>
</feature>
<keyword evidence="1" id="KW-0175">Coiled coil</keyword>
<dbReference type="InterPro" id="IPR011055">
    <property type="entry name" value="Dup_hybrid_motif"/>
</dbReference>
<evidence type="ECO:0000256" key="1">
    <source>
        <dbReference type="SAM" id="Coils"/>
    </source>
</evidence>
<reference evidence="4" key="1">
    <citation type="submission" date="2017-07" db="EMBL/GenBank/DDBJ databases">
        <title>The cable genome - Insights into the physiology and evolution of filamentous bacteria capable of sulfide oxidation via long distance electron transfer.</title>
        <authorList>
            <person name="Thorup C."/>
            <person name="Bjerg J.T."/>
            <person name="Schreiber L."/>
            <person name="Nielsen L.P."/>
            <person name="Kjeldsen K.U."/>
            <person name="Boesen T."/>
            <person name="Boggild A."/>
            <person name="Meysman F."/>
            <person name="Geelhoed J."/>
            <person name="Schramm A."/>
        </authorList>
    </citation>
    <scope>NUCLEOTIDE SEQUENCE [LARGE SCALE GENOMIC DNA]</scope>
    <source>
        <strain evidence="4">GS</strain>
    </source>
</reference>
<dbReference type="PANTHER" id="PTHR21666:SF270">
    <property type="entry name" value="MUREIN HYDROLASE ACTIVATOR ENVC"/>
    <property type="match status" value="1"/>
</dbReference>
<proteinExistence type="predicted"/>
<accession>A0A521G3D0</accession>
<evidence type="ECO:0000313" key="4">
    <source>
        <dbReference type="EMBL" id="TAA75542.1"/>
    </source>
</evidence>
<dbReference type="PANTHER" id="PTHR21666">
    <property type="entry name" value="PEPTIDASE-RELATED"/>
    <property type="match status" value="1"/>
</dbReference>